<accession>A0A4Q9GQK8</accession>
<evidence type="ECO:0000313" key="3">
    <source>
        <dbReference type="Proteomes" id="UP000291613"/>
    </source>
</evidence>
<gene>
    <name evidence="2" type="ORF">EYR15_09320</name>
</gene>
<comment type="caution">
    <text evidence="2">The sequence shown here is derived from an EMBL/GenBank/DDBJ whole genome shotgun (WGS) entry which is preliminary data.</text>
</comment>
<feature type="region of interest" description="Disordered" evidence="1">
    <location>
        <begin position="49"/>
        <end position="74"/>
    </location>
</feature>
<dbReference type="Proteomes" id="UP000291613">
    <property type="component" value="Unassembled WGS sequence"/>
</dbReference>
<organism evidence="2 3">
    <name type="scientific">Hansschlegelia quercus</name>
    <dbReference type="NCBI Taxonomy" id="2528245"/>
    <lineage>
        <taxon>Bacteria</taxon>
        <taxon>Pseudomonadati</taxon>
        <taxon>Pseudomonadota</taxon>
        <taxon>Alphaproteobacteria</taxon>
        <taxon>Hyphomicrobiales</taxon>
        <taxon>Methylopilaceae</taxon>
        <taxon>Hansschlegelia</taxon>
    </lineage>
</organism>
<reference evidence="2 3" key="1">
    <citation type="submission" date="2019-02" db="EMBL/GenBank/DDBJ databases">
        <title>Hansschlegelia quercus sp. nov., a novel methylotrophic bacterium from buds of oak (Quercus robur L.).</title>
        <authorList>
            <person name="Agafonova N.V."/>
            <person name="Kaparullina E.N."/>
            <person name="Grouzdev D.S."/>
            <person name="Doronina N.V."/>
        </authorList>
    </citation>
    <scope>NUCLEOTIDE SEQUENCE [LARGE SCALE GENOMIC DNA]</scope>
    <source>
        <strain evidence="2 3">Dub</strain>
    </source>
</reference>
<evidence type="ECO:0000313" key="2">
    <source>
        <dbReference type="EMBL" id="TBN53967.1"/>
    </source>
</evidence>
<evidence type="ECO:0008006" key="4">
    <source>
        <dbReference type="Google" id="ProtNLM"/>
    </source>
</evidence>
<dbReference type="EMBL" id="SIUB01000003">
    <property type="protein sequence ID" value="TBN53967.1"/>
    <property type="molecule type" value="Genomic_DNA"/>
</dbReference>
<protein>
    <recommendedName>
        <fullName evidence="4">Histidine kinase</fullName>
    </recommendedName>
</protein>
<name>A0A4Q9GQK8_9HYPH</name>
<dbReference type="RefSeq" id="WP_131003238.1">
    <property type="nucleotide sequence ID" value="NZ_JBHSZR010000003.1"/>
</dbReference>
<sequence>MPSLIRFLTFVGVLVAVGFGAVYALATFVTPRPREMTVTIPAARLRPPAATAAAPLPRTAGTDAALDGGATSTQ</sequence>
<proteinExistence type="predicted"/>
<keyword evidence="3" id="KW-1185">Reference proteome</keyword>
<evidence type="ECO:0000256" key="1">
    <source>
        <dbReference type="SAM" id="MobiDB-lite"/>
    </source>
</evidence>
<dbReference type="AlphaFoldDB" id="A0A4Q9GQK8"/>